<gene>
    <name evidence="1" type="ORF">HERILL_LOCUS1646</name>
</gene>
<accession>A0A7R8YQG4</accession>
<dbReference type="InParanoid" id="A0A7R8YQG4"/>
<protein>
    <submittedName>
        <fullName evidence="1">Uncharacterized protein</fullName>
    </submittedName>
</protein>
<evidence type="ECO:0000313" key="1">
    <source>
        <dbReference type="EMBL" id="CAD7078374.1"/>
    </source>
</evidence>
<sequence length="167" mass="19641">MGYYISLKKNLLKQFKRFRRSRSNTDSTIIERKWEEIIVVSERNDNELSSNFERSGADLHEASAKQGRFDIPEGKSYYEIFQYLQLLKKRQRDPCRFISAKLALTEKLIRYATKEDLGGSAQQGEYEDLVFYITRLRKAKKVLSKRKTRLASKQLQNVFTINVSTDN</sequence>
<organism evidence="1 2">
    <name type="scientific">Hermetia illucens</name>
    <name type="common">Black soldier fly</name>
    <dbReference type="NCBI Taxonomy" id="343691"/>
    <lineage>
        <taxon>Eukaryota</taxon>
        <taxon>Metazoa</taxon>
        <taxon>Ecdysozoa</taxon>
        <taxon>Arthropoda</taxon>
        <taxon>Hexapoda</taxon>
        <taxon>Insecta</taxon>
        <taxon>Pterygota</taxon>
        <taxon>Neoptera</taxon>
        <taxon>Endopterygota</taxon>
        <taxon>Diptera</taxon>
        <taxon>Brachycera</taxon>
        <taxon>Stratiomyomorpha</taxon>
        <taxon>Stratiomyidae</taxon>
        <taxon>Hermetiinae</taxon>
        <taxon>Hermetia</taxon>
    </lineage>
</organism>
<proteinExistence type="predicted"/>
<dbReference type="EMBL" id="LR899009">
    <property type="protein sequence ID" value="CAD7078374.1"/>
    <property type="molecule type" value="Genomic_DNA"/>
</dbReference>
<dbReference type="AlphaFoldDB" id="A0A7R8YQG4"/>
<evidence type="ECO:0000313" key="2">
    <source>
        <dbReference type="Proteomes" id="UP000594454"/>
    </source>
</evidence>
<reference evidence="1 2" key="1">
    <citation type="submission" date="2020-11" db="EMBL/GenBank/DDBJ databases">
        <authorList>
            <person name="Wallbank WR R."/>
            <person name="Pardo Diaz C."/>
            <person name="Kozak K."/>
            <person name="Martin S."/>
            <person name="Jiggins C."/>
            <person name="Moest M."/>
            <person name="Warren A I."/>
            <person name="Generalovic N T."/>
            <person name="Byers J.R.P. K."/>
            <person name="Montejo-Kovacevich G."/>
            <person name="Yen C E."/>
        </authorList>
    </citation>
    <scope>NUCLEOTIDE SEQUENCE [LARGE SCALE GENOMIC DNA]</scope>
</reference>
<keyword evidence="2" id="KW-1185">Reference proteome</keyword>
<dbReference type="Proteomes" id="UP000594454">
    <property type="component" value="Chromosome 1"/>
</dbReference>
<name>A0A7R8YQG4_HERIL</name>